<evidence type="ECO:0000256" key="3">
    <source>
        <dbReference type="ARBA" id="ARBA00022448"/>
    </source>
</evidence>
<sequence>MFDLQGYGHLLLSGSLITIKLALTSLAMGLLLGLLGASAKLSRFAVLRGLATAYTTLVRGIPELLSVLFIYFGGSMLLMALLKNFGYTDYVEISQFWAGVAALSFAFGAYATETFRMAFQEIPSGQRESGQALGMRPWQIFWRITLPQMWRIALPGLGNLFLVLLKDTALVSVVGLDDLMRQSTVAATSTQRPFTFYLAAACIYLLMTVVITAILMALEWYNDPAERYAKRLTRQTTDRKLTAMGN</sequence>
<keyword evidence="5" id="KW-0997">Cell inner membrane</keyword>
<comment type="caution">
    <text evidence="12">The sequence shown here is derived from an EMBL/GenBank/DDBJ whole genome shotgun (WGS) entry which is preliminary data.</text>
</comment>
<feature type="transmembrane region" description="Helical" evidence="10">
    <location>
        <begin position="64"/>
        <end position="82"/>
    </location>
</feature>
<dbReference type="InterPro" id="IPR051613">
    <property type="entry name" value="ABC_transp_permease_HisMQ"/>
</dbReference>
<dbReference type="CDD" id="cd06261">
    <property type="entry name" value="TM_PBP2"/>
    <property type="match status" value="1"/>
</dbReference>
<dbReference type="EMBL" id="LZNA01000041">
    <property type="protein sequence ID" value="OBX79582.1"/>
    <property type="molecule type" value="Genomic_DNA"/>
</dbReference>
<evidence type="ECO:0000256" key="7">
    <source>
        <dbReference type="ARBA" id="ARBA00022970"/>
    </source>
</evidence>
<evidence type="ECO:0000256" key="4">
    <source>
        <dbReference type="ARBA" id="ARBA00022475"/>
    </source>
</evidence>
<accession>A0A1B8QDE7</accession>
<evidence type="ECO:0000256" key="9">
    <source>
        <dbReference type="ARBA" id="ARBA00023136"/>
    </source>
</evidence>
<keyword evidence="9 10" id="KW-0472">Membrane</keyword>
<feature type="transmembrane region" description="Helical" evidence="10">
    <location>
        <begin position="196"/>
        <end position="221"/>
    </location>
</feature>
<proteinExistence type="inferred from homology"/>
<dbReference type="NCBIfam" id="TIGR01726">
    <property type="entry name" value="HEQRo_perm_3TM"/>
    <property type="match status" value="1"/>
</dbReference>
<comment type="subcellular location">
    <subcellularLocation>
        <location evidence="1">Cell inner membrane</location>
        <topology evidence="1">Multi-pass membrane protein</topology>
    </subcellularLocation>
    <subcellularLocation>
        <location evidence="10">Cell membrane</location>
        <topology evidence="10">Multi-pass membrane protein</topology>
    </subcellularLocation>
</comment>
<keyword evidence="8 10" id="KW-1133">Transmembrane helix</keyword>
<keyword evidence="6 10" id="KW-0812">Transmembrane</keyword>
<dbReference type="PROSITE" id="PS50928">
    <property type="entry name" value="ABC_TM1"/>
    <property type="match status" value="1"/>
</dbReference>
<dbReference type="PANTHER" id="PTHR30133">
    <property type="entry name" value="CATIONIC AMINO ACID TRANSPORTER, MEMBRANE COMPONENT"/>
    <property type="match status" value="1"/>
</dbReference>
<evidence type="ECO:0000256" key="2">
    <source>
        <dbReference type="ARBA" id="ARBA00010072"/>
    </source>
</evidence>
<dbReference type="Proteomes" id="UP000092616">
    <property type="component" value="Unassembled WGS sequence"/>
</dbReference>
<dbReference type="InterPro" id="IPR035906">
    <property type="entry name" value="MetI-like_sf"/>
</dbReference>
<dbReference type="GO" id="GO:0006865">
    <property type="term" value="P:amino acid transport"/>
    <property type="evidence" value="ECO:0007669"/>
    <property type="project" value="UniProtKB-KW"/>
</dbReference>
<evidence type="ECO:0000256" key="8">
    <source>
        <dbReference type="ARBA" id="ARBA00022989"/>
    </source>
</evidence>
<keyword evidence="7" id="KW-0029">Amino-acid transport</keyword>
<dbReference type="GO" id="GO:0022857">
    <property type="term" value="F:transmembrane transporter activity"/>
    <property type="evidence" value="ECO:0007669"/>
    <property type="project" value="InterPro"/>
</dbReference>
<keyword evidence="3 10" id="KW-0813">Transport</keyword>
<feature type="transmembrane region" description="Helical" evidence="10">
    <location>
        <begin position="94"/>
        <end position="112"/>
    </location>
</feature>
<evidence type="ECO:0000256" key="10">
    <source>
        <dbReference type="RuleBase" id="RU363032"/>
    </source>
</evidence>
<evidence type="ECO:0000313" key="12">
    <source>
        <dbReference type="EMBL" id="OBX79582.1"/>
    </source>
</evidence>
<evidence type="ECO:0000256" key="1">
    <source>
        <dbReference type="ARBA" id="ARBA00004429"/>
    </source>
</evidence>
<dbReference type="Pfam" id="PF00528">
    <property type="entry name" value="BPD_transp_1"/>
    <property type="match status" value="1"/>
</dbReference>
<organism evidence="12 13">
    <name type="scientific">Faucicola atlantae</name>
    <dbReference type="NCBI Taxonomy" id="34059"/>
    <lineage>
        <taxon>Bacteria</taxon>
        <taxon>Pseudomonadati</taxon>
        <taxon>Pseudomonadota</taxon>
        <taxon>Gammaproteobacteria</taxon>
        <taxon>Moraxellales</taxon>
        <taxon>Moraxellaceae</taxon>
        <taxon>Faucicola</taxon>
    </lineage>
</organism>
<feature type="transmembrane region" description="Helical" evidence="10">
    <location>
        <begin position="12"/>
        <end position="35"/>
    </location>
</feature>
<comment type="similarity">
    <text evidence="2">Belongs to the binding-protein-dependent transport system permease family. HisMQ subfamily.</text>
</comment>
<name>A0A1B8QDE7_9GAMM</name>
<keyword evidence="4" id="KW-1003">Cell membrane</keyword>
<evidence type="ECO:0000256" key="6">
    <source>
        <dbReference type="ARBA" id="ARBA00022692"/>
    </source>
</evidence>
<gene>
    <name evidence="12" type="ORF">A9306_08610</name>
</gene>
<protein>
    <submittedName>
        <fullName evidence="12">ABC transporter permease</fullName>
    </submittedName>
</protein>
<dbReference type="GO" id="GO:0043190">
    <property type="term" value="C:ATP-binding cassette (ABC) transporter complex"/>
    <property type="evidence" value="ECO:0007669"/>
    <property type="project" value="InterPro"/>
</dbReference>
<dbReference type="PANTHER" id="PTHR30133:SF2">
    <property type="entry name" value="ARGININE ABC TRANSPORTER PERMEASE PROTEIN ARTQ"/>
    <property type="match status" value="1"/>
</dbReference>
<dbReference type="SUPFAM" id="SSF161098">
    <property type="entry name" value="MetI-like"/>
    <property type="match status" value="1"/>
</dbReference>
<dbReference type="Gene3D" id="1.10.3720.10">
    <property type="entry name" value="MetI-like"/>
    <property type="match status" value="1"/>
</dbReference>
<feature type="domain" description="ABC transmembrane type-1" evidence="11">
    <location>
        <begin position="15"/>
        <end position="215"/>
    </location>
</feature>
<dbReference type="RefSeq" id="WP_067337296.1">
    <property type="nucleotide sequence ID" value="NZ_LZNA01000041.1"/>
</dbReference>
<dbReference type="InterPro" id="IPR010065">
    <property type="entry name" value="AA_ABC_transptr_permease_3TM"/>
</dbReference>
<evidence type="ECO:0000259" key="11">
    <source>
        <dbReference type="PROSITE" id="PS50928"/>
    </source>
</evidence>
<keyword evidence="13" id="KW-1185">Reference proteome</keyword>
<dbReference type="InterPro" id="IPR000515">
    <property type="entry name" value="MetI-like"/>
</dbReference>
<dbReference type="AlphaFoldDB" id="A0A1B8QDE7"/>
<reference evidence="12 13" key="1">
    <citation type="submission" date="2016-06" db="EMBL/GenBank/DDBJ databases">
        <title>Draft genome of Moraxella atlantae CCUG 59586.</title>
        <authorList>
            <person name="Salva-Serra F."/>
            <person name="Engstrom-Jakobsson H."/>
            <person name="Thorell K."/>
            <person name="Gonzales-Siles L."/>
            <person name="Karlsson R."/>
            <person name="Boulund F."/>
            <person name="Engstrand L."/>
            <person name="Kristiansson E."/>
            <person name="Moore E."/>
        </authorList>
    </citation>
    <scope>NUCLEOTIDE SEQUENCE [LARGE SCALE GENOMIC DNA]</scope>
    <source>
        <strain evidence="12 13">CCUG 59586</strain>
    </source>
</reference>
<evidence type="ECO:0000313" key="13">
    <source>
        <dbReference type="Proteomes" id="UP000092616"/>
    </source>
</evidence>
<evidence type="ECO:0000256" key="5">
    <source>
        <dbReference type="ARBA" id="ARBA00022519"/>
    </source>
</evidence>